<feature type="domain" description="RETREG1-3/ARL6IP-like N-terminal reticulon-homology" evidence="11">
    <location>
        <begin position="40"/>
        <end position="215"/>
    </location>
</feature>
<accession>A0A3R7P7R8</accession>
<dbReference type="PANTHER" id="PTHR28659:SF2">
    <property type="entry name" value="RETICULON-LIKE PROTEIN"/>
    <property type="match status" value="1"/>
</dbReference>
<feature type="transmembrane region" description="Helical" evidence="10">
    <location>
        <begin position="185"/>
        <end position="204"/>
    </location>
</feature>
<evidence type="ECO:0000256" key="2">
    <source>
        <dbReference type="ARBA" id="ARBA00006299"/>
    </source>
</evidence>
<feature type="region of interest" description="Disordered" evidence="9">
    <location>
        <begin position="452"/>
        <end position="504"/>
    </location>
</feature>
<evidence type="ECO:0000256" key="10">
    <source>
        <dbReference type="SAM" id="Phobius"/>
    </source>
</evidence>
<feature type="transmembrane region" description="Helical" evidence="10">
    <location>
        <begin position="82"/>
        <end position="100"/>
    </location>
</feature>
<protein>
    <recommendedName>
        <fullName evidence="11">RETREG1-3/ARL6IP-like N-terminal reticulon-homology domain-containing protein</fullName>
    </recommendedName>
</protein>
<evidence type="ECO:0000313" key="13">
    <source>
        <dbReference type="Proteomes" id="UP000283509"/>
    </source>
</evidence>
<keyword evidence="3" id="KW-0597">Phosphoprotein</keyword>
<dbReference type="InterPro" id="IPR043384">
    <property type="entry name" value="RETREG1/3"/>
</dbReference>
<dbReference type="GO" id="GO:0061709">
    <property type="term" value="P:reticulophagy"/>
    <property type="evidence" value="ECO:0007669"/>
    <property type="project" value="InterPro"/>
</dbReference>
<evidence type="ECO:0000256" key="6">
    <source>
        <dbReference type="ARBA" id="ARBA00022989"/>
    </source>
</evidence>
<feature type="transmembrane region" description="Helical" evidence="10">
    <location>
        <begin position="52"/>
        <end position="76"/>
    </location>
</feature>
<evidence type="ECO:0000256" key="3">
    <source>
        <dbReference type="ARBA" id="ARBA00022553"/>
    </source>
</evidence>
<evidence type="ECO:0000313" key="12">
    <source>
        <dbReference type="EMBL" id="ROT77872.1"/>
    </source>
</evidence>
<feature type="compositionally biased region" description="Low complexity" evidence="9">
    <location>
        <begin position="452"/>
        <end position="466"/>
    </location>
</feature>
<comment type="similarity">
    <text evidence="2">Belongs to the RETREG family.</text>
</comment>
<feature type="transmembrane region" description="Helical" evidence="10">
    <location>
        <begin position="160"/>
        <end position="179"/>
    </location>
</feature>
<dbReference type="AlphaFoldDB" id="A0A3R7P7R8"/>
<sequence>MASWRNALLRLWPFRSENTDSSSSQWGRKTETRKIARALGPWEAYMVTVQSILIWESPGTSALAVVGVNVLFWLVVWSELRVYFVASVAALAVFLHQQWVHTIWPEIRVPKPEPDDTEDWTPVHPSVLSVPEISQYVEGAWRCICDNYTWLLHLRRVQPALFCAIVSTVLSVGAVVGHLVPGAVLVYILLMLVMTGPGILLHVLPDSFYERLAKMRAALRGEDSEMEISNVSLDSDLTEFMPELQSAEAQAALDVPLMSQDPPEVEQMVEDAYLQEESERSTRKRTKNTGGGERSEGAPAAQGLTLPLSTEDGISSTFFTSGLPEDFPSYDHDSVEDLDGPDIELPDLPKVVREPVPERQGAGGDRYQMEFVSSHFGDSSEEEDAFLEGLTFEERVQARPEPRAQPHIPSQTNTSPPMDPIGQLMTSVIAQNAGNVLSALGQNLMTSVIGQAAAQAQPSPQMSQQPRRTAAEPTARMTRSQDRQQQSVTDLEEDFELISDEEFQ</sequence>
<keyword evidence="6 10" id="KW-1133">Transmembrane helix</keyword>
<keyword evidence="7" id="KW-0072">Autophagy</keyword>
<keyword evidence="8 10" id="KW-0472">Membrane</keyword>
<evidence type="ECO:0000256" key="4">
    <source>
        <dbReference type="ARBA" id="ARBA00022692"/>
    </source>
</evidence>
<comment type="subcellular location">
    <subcellularLocation>
        <location evidence="1">Endoplasmic reticulum membrane</location>
        <topology evidence="1">Multi-pass membrane protein</topology>
    </subcellularLocation>
</comment>
<gene>
    <name evidence="12" type="ORF">C7M84_003429</name>
</gene>
<reference evidence="12 13" key="2">
    <citation type="submission" date="2019-01" db="EMBL/GenBank/DDBJ databases">
        <title>The decoding of complex shrimp genome reveals the adaptation for benthos swimmer, frequently molting mechanism and breeding impact on genome.</title>
        <authorList>
            <person name="Sun Y."/>
            <person name="Gao Y."/>
            <person name="Yu Y."/>
        </authorList>
    </citation>
    <scope>NUCLEOTIDE SEQUENCE [LARGE SCALE GENOMIC DNA]</scope>
    <source>
        <tissue evidence="12">Muscle</tissue>
    </source>
</reference>
<feature type="region of interest" description="Disordered" evidence="9">
    <location>
        <begin position="273"/>
        <end position="304"/>
    </location>
</feature>
<evidence type="ECO:0000256" key="1">
    <source>
        <dbReference type="ARBA" id="ARBA00004477"/>
    </source>
</evidence>
<name>A0A3R7P7R8_PENVA</name>
<dbReference type="PANTHER" id="PTHR28659">
    <property type="entry name" value="RETICULON-LIKE PROTEIN"/>
    <property type="match status" value="1"/>
</dbReference>
<evidence type="ECO:0000259" key="11">
    <source>
        <dbReference type="Pfam" id="PF24456"/>
    </source>
</evidence>
<feature type="region of interest" description="Disordered" evidence="9">
    <location>
        <begin position="399"/>
        <end position="422"/>
    </location>
</feature>
<reference evidence="12 13" key="1">
    <citation type="submission" date="2018-04" db="EMBL/GenBank/DDBJ databases">
        <authorList>
            <person name="Zhang X."/>
            <person name="Yuan J."/>
            <person name="Li F."/>
            <person name="Xiang J."/>
        </authorList>
    </citation>
    <scope>NUCLEOTIDE SEQUENCE [LARGE SCALE GENOMIC DNA]</scope>
    <source>
        <tissue evidence="12">Muscle</tissue>
    </source>
</reference>
<keyword evidence="4 10" id="KW-0812">Transmembrane</keyword>
<evidence type="ECO:0000256" key="7">
    <source>
        <dbReference type="ARBA" id="ARBA00023006"/>
    </source>
</evidence>
<dbReference type="OrthoDB" id="10029527at2759"/>
<dbReference type="Pfam" id="PF24456">
    <property type="entry name" value="RHD_RETREG1-3"/>
    <property type="match status" value="1"/>
</dbReference>
<organism evidence="12 13">
    <name type="scientific">Penaeus vannamei</name>
    <name type="common">Whiteleg shrimp</name>
    <name type="synonym">Litopenaeus vannamei</name>
    <dbReference type="NCBI Taxonomy" id="6689"/>
    <lineage>
        <taxon>Eukaryota</taxon>
        <taxon>Metazoa</taxon>
        <taxon>Ecdysozoa</taxon>
        <taxon>Arthropoda</taxon>
        <taxon>Crustacea</taxon>
        <taxon>Multicrustacea</taxon>
        <taxon>Malacostraca</taxon>
        <taxon>Eumalacostraca</taxon>
        <taxon>Eucarida</taxon>
        <taxon>Decapoda</taxon>
        <taxon>Dendrobranchiata</taxon>
        <taxon>Penaeoidea</taxon>
        <taxon>Penaeidae</taxon>
        <taxon>Penaeus</taxon>
    </lineage>
</organism>
<keyword evidence="5" id="KW-0256">Endoplasmic reticulum</keyword>
<dbReference type="Proteomes" id="UP000283509">
    <property type="component" value="Unassembled WGS sequence"/>
</dbReference>
<dbReference type="GO" id="GO:0005789">
    <property type="term" value="C:endoplasmic reticulum membrane"/>
    <property type="evidence" value="ECO:0007669"/>
    <property type="project" value="UniProtKB-SubCell"/>
</dbReference>
<dbReference type="EMBL" id="QCYY01001463">
    <property type="protein sequence ID" value="ROT77872.1"/>
    <property type="molecule type" value="Genomic_DNA"/>
</dbReference>
<comment type="caution">
    <text evidence="12">The sequence shown here is derived from an EMBL/GenBank/DDBJ whole genome shotgun (WGS) entry which is preliminary data.</text>
</comment>
<evidence type="ECO:0000256" key="8">
    <source>
        <dbReference type="ARBA" id="ARBA00023136"/>
    </source>
</evidence>
<evidence type="ECO:0000256" key="5">
    <source>
        <dbReference type="ARBA" id="ARBA00022824"/>
    </source>
</evidence>
<feature type="compositionally biased region" description="Acidic residues" evidence="9">
    <location>
        <begin position="490"/>
        <end position="504"/>
    </location>
</feature>
<dbReference type="InterPro" id="IPR057282">
    <property type="entry name" value="RETREG1-3-like_RHD"/>
</dbReference>
<proteinExistence type="inferred from homology"/>
<keyword evidence="13" id="KW-1185">Reference proteome</keyword>
<evidence type="ECO:0000256" key="9">
    <source>
        <dbReference type="SAM" id="MobiDB-lite"/>
    </source>
</evidence>
<dbReference type="STRING" id="6689.A0A3R7P7R8"/>